<feature type="region of interest" description="Disordered" evidence="1">
    <location>
        <begin position="206"/>
        <end position="236"/>
    </location>
</feature>
<feature type="region of interest" description="Disordered" evidence="1">
    <location>
        <begin position="475"/>
        <end position="508"/>
    </location>
</feature>
<evidence type="ECO:0000313" key="2">
    <source>
        <dbReference type="EMBL" id="GIL52133.1"/>
    </source>
</evidence>
<feature type="region of interest" description="Disordered" evidence="1">
    <location>
        <begin position="438"/>
        <end position="457"/>
    </location>
</feature>
<dbReference type="AlphaFoldDB" id="A0A8J4B350"/>
<dbReference type="EMBL" id="BNCO01000012">
    <property type="protein sequence ID" value="GIL52133.1"/>
    <property type="molecule type" value="Genomic_DNA"/>
</dbReference>
<feature type="compositionally biased region" description="Low complexity" evidence="1">
    <location>
        <begin position="162"/>
        <end position="173"/>
    </location>
</feature>
<feature type="compositionally biased region" description="Low complexity" evidence="1">
    <location>
        <begin position="252"/>
        <end position="294"/>
    </location>
</feature>
<feature type="compositionally biased region" description="Basic and acidic residues" evidence="1">
    <location>
        <begin position="92"/>
        <end position="101"/>
    </location>
</feature>
<reference evidence="2" key="1">
    <citation type="journal article" date="2021" name="Proc. Natl. Acad. Sci. U.S.A.">
        <title>Three genomes in the algal genus Volvox reveal the fate of a haploid sex-determining region after a transition to homothallism.</title>
        <authorList>
            <person name="Yamamoto K."/>
            <person name="Hamaji T."/>
            <person name="Kawai-Toyooka H."/>
            <person name="Matsuzaki R."/>
            <person name="Takahashi F."/>
            <person name="Nishimura Y."/>
            <person name="Kawachi M."/>
            <person name="Noguchi H."/>
            <person name="Minakuchi Y."/>
            <person name="Umen J.G."/>
            <person name="Toyoda A."/>
            <person name="Nozaki H."/>
        </authorList>
    </citation>
    <scope>NUCLEOTIDE SEQUENCE</scope>
    <source>
        <strain evidence="2">NIES-3780</strain>
    </source>
</reference>
<protein>
    <submittedName>
        <fullName evidence="2">Uncharacterized protein</fullName>
    </submittedName>
</protein>
<feature type="compositionally biased region" description="Low complexity" evidence="1">
    <location>
        <begin position="328"/>
        <end position="342"/>
    </location>
</feature>
<proteinExistence type="predicted"/>
<evidence type="ECO:0000313" key="3">
    <source>
        <dbReference type="Proteomes" id="UP000747399"/>
    </source>
</evidence>
<feature type="compositionally biased region" description="Low complexity" evidence="1">
    <location>
        <begin position="355"/>
        <end position="365"/>
    </location>
</feature>
<feature type="non-terminal residue" evidence="2">
    <location>
        <position position="1"/>
    </location>
</feature>
<keyword evidence="3" id="KW-1185">Reference proteome</keyword>
<organism evidence="2 3">
    <name type="scientific">Volvox africanus</name>
    <dbReference type="NCBI Taxonomy" id="51714"/>
    <lineage>
        <taxon>Eukaryota</taxon>
        <taxon>Viridiplantae</taxon>
        <taxon>Chlorophyta</taxon>
        <taxon>core chlorophytes</taxon>
        <taxon>Chlorophyceae</taxon>
        <taxon>CS clade</taxon>
        <taxon>Chlamydomonadales</taxon>
        <taxon>Volvocaceae</taxon>
        <taxon>Volvox</taxon>
    </lineage>
</organism>
<accession>A0A8J4B350</accession>
<name>A0A8J4B350_9CHLO</name>
<feature type="compositionally biased region" description="Gly residues" evidence="1">
    <location>
        <begin position="318"/>
        <end position="327"/>
    </location>
</feature>
<feature type="region of interest" description="Disordered" evidence="1">
    <location>
        <begin position="248"/>
        <end position="366"/>
    </location>
</feature>
<comment type="caution">
    <text evidence="2">The sequence shown here is derived from an EMBL/GenBank/DDBJ whole genome shotgun (WGS) entry which is preliminary data.</text>
</comment>
<feature type="region of interest" description="Disordered" evidence="1">
    <location>
        <begin position="66"/>
        <end position="194"/>
    </location>
</feature>
<evidence type="ECO:0000256" key="1">
    <source>
        <dbReference type="SAM" id="MobiDB-lite"/>
    </source>
</evidence>
<sequence length="508" mass="53823">MLQSGKIAAAPETGDGEFNLMFAEGRPRSDLLHSFEALRNRRTSTLGQYMDPRYGQVLGPLGLPVSATGSSNVPPPRKWRVGGASDNTTPSENHHGARDQSRQIIPFTEPSNNPRYATAGPSAAGQALRARPATAMQHAAPTQKVSNRNVRRASDNGTSGIPATHPPTTAVTAKRNRPSSITGHMPAPGRNSSAAPYLDLAAPCAGAQEGRHGRAETGTASRTLPNMAHGGGPSGRAVRAVDAIPQHRAGNSSHAQQHQQHQQSHQQMQQRTIPSQEQVNQQEQNLRQRQRWQLPTRQMSKARPNAGQQQSTVATTGAGSGGSGGTGLMTSSAYQRTTAATADRARLRGKSSPPVQHQHQVQQQQLAPLASKKQEHMLLHNGGHQPAQSQGQQGLPRRAATSTAYASVVGVTPGSVTSAADVSDAASLRRQKLDALKARRVRPSPRVESEPQPDSSIASDLVTMVGYAEQVAEGNPVWIRSASPSPTKSPYYGSAGLAARSPPTYSSP</sequence>
<gene>
    <name evidence="2" type="ORF">Vafri_8077</name>
</gene>
<dbReference type="Proteomes" id="UP000747399">
    <property type="component" value="Unassembled WGS sequence"/>
</dbReference>